<proteinExistence type="predicted"/>
<gene>
    <name evidence="1" type="ORF">V2W30_37595</name>
</gene>
<evidence type="ECO:0000313" key="2">
    <source>
        <dbReference type="Proteomes" id="UP001432251"/>
    </source>
</evidence>
<keyword evidence="2" id="KW-1185">Reference proteome</keyword>
<name>A0ACD5AMS8_9ACTN</name>
<protein>
    <submittedName>
        <fullName evidence="1">Helix-turn-helix domain-containing protein</fullName>
    </submittedName>
</protein>
<sequence length="284" mass="31745">MNKKALRALLRERRALIAPESHGFTRPTGQGRRAPGLSQHQVDQLLHRTLGTYHRLESGNYPNPPTSLLRDIALLFDLNEQEWTSLCRFSLHQDPPGPLLSSSGKEIPGIWQEAVDGIEHISYVTDASWDLLTHNSAFAELFPDSKVPTNTMRWMLLDPSARDTLMDWSTAWVPWIIPQLRAAIIARPEDETLARIERDIACVPEIAAAYDEGGAVVHPDGHERPLRHALKGPGWASICAAQPMTAPGSRMFIILFRPGADRPGPTPPMLRAHRDNHRNRARTG</sequence>
<reference evidence="1" key="1">
    <citation type="journal article" date="2025" name="Int. J. Syst. Evol. Microbiol.">
        <title>Streptomyces citrinus sp. nov., with yellow diffusible pigment.</title>
        <authorList>
            <person name="He Y."/>
            <person name="Yang E."/>
            <person name="Xu J."/>
            <person name="Sun Y."/>
            <person name="Sun L."/>
        </authorList>
    </citation>
    <scope>NUCLEOTIDE SEQUENCE</scope>
    <source>
        <strain evidence="1">Q6</strain>
    </source>
</reference>
<accession>A0ACD5AMS8</accession>
<dbReference type="Proteomes" id="UP001432251">
    <property type="component" value="Chromosome"/>
</dbReference>
<dbReference type="EMBL" id="CP146022">
    <property type="protein sequence ID" value="WWQ68489.1"/>
    <property type="molecule type" value="Genomic_DNA"/>
</dbReference>
<organism evidence="1 2">
    <name type="scientific">Streptomyces citrinus</name>
    <dbReference type="NCBI Taxonomy" id="3118173"/>
    <lineage>
        <taxon>Bacteria</taxon>
        <taxon>Bacillati</taxon>
        <taxon>Actinomycetota</taxon>
        <taxon>Actinomycetes</taxon>
        <taxon>Kitasatosporales</taxon>
        <taxon>Streptomycetaceae</taxon>
        <taxon>Streptomyces</taxon>
    </lineage>
</organism>
<evidence type="ECO:0000313" key="1">
    <source>
        <dbReference type="EMBL" id="WWQ68489.1"/>
    </source>
</evidence>